<keyword evidence="2" id="KW-1185">Reference proteome</keyword>
<dbReference type="EMBL" id="CP046457">
    <property type="protein sequence ID" value="QGU00203.1"/>
    <property type="molecule type" value="Genomic_DNA"/>
</dbReference>
<dbReference type="KEGG" id="salq:SYNTR_1609"/>
<gene>
    <name evidence="1" type="ORF">SYNTR_1609</name>
</gene>
<organism evidence="1 2">
    <name type="scientific">Candidatus Syntrophocurvum alkaliphilum</name>
    <dbReference type="NCBI Taxonomy" id="2293317"/>
    <lineage>
        <taxon>Bacteria</taxon>
        <taxon>Bacillati</taxon>
        <taxon>Bacillota</taxon>
        <taxon>Clostridia</taxon>
        <taxon>Eubacteriales</taxon>
        <taxon>Syntrophomonadaceae</taxon>
        <taxon>Candidatus Syntrophocurvum</taxon>
    </lineage>
</organism>
<evidence type="ECO:0000313" key="1">
    <source>
        <dbReference type="EMBL" id="QGU00203.1"/>
    </source>
</evidence>
<dbReference type="RefSeq" id="WP_156204014.1">
    <property type="nucleotide sequence ID" value="NZ_CP046457.1"/>
</dbReference>
<dbReference type="OrthoDB" id="1913674at2"/>
<sequence length="67" mass="7609">MHDRGLAPHEMLELREILQFKTVCATKAAAMSDIVQDSRLQQLLMADVSKTKQEIQAIQIMLNNTLQ</sequence>
<reference evidence="2" key="1">
    <citation type="journal article" date="2019" name="Microbiology">
        <title>Complete Genome Sequence of an Uncultured Bacterium of the Candidate Phylum Bipolaricaulota.</title>
        <authorList>
            <person name="Kadnikov V.V."/>
            <person name="Mardanov A.V."/>
            <person name="Beletsky A.V."/>
            <person name="Frank Y.A."/>
            <person name="Karnachuk O.V."/>
            <person name="Ravin N.V."/>
        </authorList>
    </citation>
    <scope>NUCLEOTIDE SEQUENCE [LARGE SCALE GENOMIC DNA]</scope>
</reference>
<dbReference type="AlphaFoldDB" id="A0A6I6DHD8"/>
<accession>A0A6I6DHD8</accession>
<dbReference type="Proteomes" id="UP000426444">
    <property type="component" value="Chromosome"/>
</dbReference>
<protein>
    <recommendedName>
        <fullName evidence="3">Spore coat protein</fullName>
    </recommendedName>
</protein>
<name>A0A6I6DHD8_9FIRM</name>
<proteinExistence type="predicted"/>
<evidence type="ECO:0000313" key="2">
    <source>
        <dbReference type="Proteomes" id="UP000426444"/>
    </source>
</evidence>
<evidence type="ECO:0008006" key="3">
    <source>
        <dbReference type="Google" id="ProtNLM"/>
    </source>
</evidence>